<comment type="caution">
    <text evidence="1">The sequence shown here is derived from an EMBL/GenBank/DDBJ whole genome shotgun (WGS) entry which is preliminary data.</text>
</comment>
<evidence type="ECO:0000313" key="2">
    <source>
        <dbReference type="Proteomes" id="UP001054945"/>
    </source>
</evidence>
<proteinExistence type="predicted"/>
<evidence type="ECO:0000313" key="1">
    <source>
        <dbReference type="EMBL" id="GIY99044.1"/>
    </source>
</evidence>
<keyword evidence="2" id="KW-1185">Reference proteome</keyword>
<gene>
    <name evidence="1" type="ORF">CEXT_97251</name>
</gene>
<accession>A0AAV4XYH7</accession>
<sequence length="107" mass="12093">MEKNIERECGDLVGKVTGHNTDERTDELDQGQAVYQSAKLSKRHAGHHVSLLYTMDIMPLTLSFAFVRSGHHVSLLYTVDIMPLTLSFAFVHSEHHISLLYTVNIMP</sequence>
<name>A0AAV4XYH7_CAEEX</name>
<dbReference type="AlphaFoldDB" id="A0AAV4XYH7"/>
<organism evidence="1 2">
    <name type="scientific">Caerostris extrusa</name>
    <name type="common">Bark spider</name>
    <name type="synonym">Caerostris bankana</name>
    <dbReference type="NCBI Taxonomy" id="172846"/>
    <lineage>
        <taxon>Eukaryota</taxon>
        <taxon>Metazoa</taxon>
        <taxon>Ecdysozoa</taxon>
        <taxon>Arthropoda</taxon>
        <taxon>Chelicerata</taxon>
        <taxon>Arachnida</taxon>
        <taxon>Araneae</taxon>
        <taxon>Araneomorphae</taxon>
        <taxon>Entelegynae</taxon>
        <taxon>Araneoidea</taxon>
        <taxon>Araneidae</taxon>
        <taxon>Caerostris</taxon>
    </lineage>
</organism>
<reference evidence="1 2" key="1">
    <citation type="submission" date="2021-06" db="EMBL/GenBank/DDBJ databases">
        <title>Caerostris extrusa draft genome.</title>
        <authorList>
            <person name="Kono N."/>
            <person name="Arakawa K."/>
        </authorList>
    </citation>
    <scope>NUCLEOTIDE SEQUENCE [LARGE SCALE GENOMIC DNA]</scope>
</reference>
<protein>
    <submittedName>
        <fullName evidence="1">Uncharacterized protein</fullName>
    </submittedName>
</protein>
<dbReference type="EMBL" id="BPLR01018374">
    <property type="protein sequence ID" value="GIY99044.1"/>
    <property type="molecule type" value="Genomic_DNA"/>
</dbReference>
<dbReference type="Proteomes" id="UP001054945">
    <property type="component" value="Unassembled WGS sequence"/>
</dbReference>